<feature type="transmembrane region" description="Helical" evidence="4">
    <location>
        <begin position="132"/>
        <end position="151"/>
    </location>
</feature>
<dbReference type="EMBL" id="UAUF01000014">
    <property type="protein sequence ID" value="SPZ11701.1"/>
    <property type="molecule type" value="Genomic_DNA"/>
</dbReference>
<reference evidence="6 7" key="1">
    <citation type="submission" date="2018-06" db="EMBL/GenBank/DDBJ databases">
        <authorList>
            <consortium name="Pathogen Informatics"/>
            <person name="Doyle S."/>
        </authorList>
    </citation>
    <scope>NUCLEOTIDE SEQUENCE [LARGE SCALE GENOMIC DNA]</scope>
    <source>
        <strain evidence="6 7">NCTC11842</strain>
    </source>
</reference>
<dbReference type="GO" id="GO:0005886">
    <property type="term" value="C:plasma membrane"/>
    <property type="evidence" value="ECO:0007669"/>
    <property type="project" value="TreeGrafter"/>
</dbReference>
<dbReference type="PROSITE" id="PS50850">
    <property type="entry name" value="MFS"/>
    <property type="match status" value="1"/>
</dbReference>
<feature type="domain" description="Major facilitator superfamily (MFS) profile" evidence="5">
    <location>
        <begin position="7"/>
        <end position="378"/>
    </location>
</feature>
<evidence type="ECO:0000256" key="1">
    <source>
        <dbReference type="ARBA" id="ARBA00022692"/>
    </source>
</evidence>
<dbReference type="Proteomes" id="UP000250443">
    <property type="component" value="Unassembled WGS sequence"/>
</dbReference>
<feature type="transmembrane region" description="Helical" evidence="4">
    <location>
        <begin position="269"/>
        <end position="288"/>
    </location>
</feature>
<dbReference type="Gene3D" id="1.20.1250.20">
    <property type="entry name" value="MFS general substrate transporter like domains"/>
    <property type="match status" value="2"/>
</dbReference>
<evidence type="ECO:0000259" key="5">
    <source>
        <dbReference type="PROSITE" id="PS50850"/>
    </source>
</evidence>
<evidence type="ECO:0000313" key="6">
    <source>
        <dbReference type="EMBL" id="SPZ11701.1"/>
    </source>
</evidence>
<dbReference type="PANTHER" id="PTHR23521">
    <property type="entry name" value="TRANSPORTER MFS SUPERFAMILY"/>
    <property type="match status" value="1"/>
</dbReference>
<dbReference type="InterPro" id="IPR020846">
    <property type="entry name" value="MFS_dom"/>
</dbReference>
<organism evidence="6 7">
    <name type="scientific">Pseudomonas luteola</name>
    <dbReference type="NCBI Taxonomy" id="47886"/>
    <lineage>
        <taxon>Bacteria</taxon>
        <taxon>Pseudomonadati</taxon>
        <taxon>Pseudomonadota</taxon>
        <taxon>Gammaproteobacteria</taxon>
        <taxon>Pseudomonadales</taxon>
        <taxon>Pseudomonadaceae</taxon>
        <taxon>Pseudomonas</taxon>
    </lineage>
</organism>
<feature type="transmembrane region" description="Helical" evidence="4">
    <location>
        <begin position="197"/>
        <end position="217"/>
    </location>
</feature>
<feature type="transmembrane region" description="Helical" evidence="4">
    <location>
        <begin position="157"/>
        <end position="176"/>
    </location>
</feature>
<dbReference type="PANTHER" id="PTHR23521:SF3">
    <property type="entry name" value="MFS TRANSPORTER"/>
    <property type="match status" value="1"/>
</dbReference>
<dbReference type="CDD" id="cd17477">
    <property type="entry name" value="MFS_YcaD_like"/>
    <property type="match status" value="1"/>
</dbReference>
<evidence type="ECO:0000256" key="2">
    <source>
        <dbReference type="ARBA" id="ARBA00022989"/>
    </source>
</evidence>
<protein>
    <submittedName>
        <fullName evidence="6">Major facilitator family transporter</fullName>
    </submittedName>
</protein>
<dbReference type="RefSeq" id="WP_112297908.1">
    <property type="nucleotide sequence ID" value="NZ_UAUF01000014.1"/>
</dbReference>
<sequence>MLPNKLILAVLIVGISVVGLSIGATIPVVALRLHEADTPNLTIGILSALPAAGMLVTAFIVEWLTARLGRKHIYLLCFFLSMISIAMLEVFRTELIPLGLFRFLMGVGAGLIVILGEAWVNEIADESNRGRVVSLYATFFTGFQLLGPAMVSALGPSSAWVTGIVLAIFAVCLLATARFLPNPIVGKTTVEQKTFTVLGFLKVAPAICAGVVFFSFFDSVVLSMFPVFALSHGYEVALAALMATVILLGDTCLQYPLGCLSDRFNRNHLYLGCGLIALLIGLALPWLIQMQALLWPVLVILGAVAGGVYTLAITLIGQHFQGQDLITANASAGFLWGVGSLAGPILSGAAMSAGPNGLPLVLAAAAGLFVLCALKARDGCALRLEQHD</sequence>
<dbReference type="SUPFAM" id="SSF103473">
    <property type="entry name" value="MFS general substrate transporter"/>
    <property type="match status" value="1"/>
</dbReference>
<dbReference type="InterPro" id="IPR011701">
    <property type="entry name" value="MFS"/>
</dbReference>
<feature type="transmembrane region" description="Helical" evidence="4">
    <location>
        <begin position="237"/>
        <end position="257"/>
    </location>
</feature>
<keyword evidence="3 4" id="KW-0472">Membrane</keyword>
<feature type="transmembrane region" description="Helical" evidence="4">
    <location>
        <begin position="73"/>
        <end position="91"/>
    </location>
</feature>
<dbReference type="Pfam" id="PF07690">
    <property type="entry name" value="MFS_1"/>
    <property type="match status" value="1"/>
</dbReference>
<feature type="transmembrane region" description="Helical" evidence="4">
    <location>
        <begin position="7"/>
        <end position="29"/>
    </location>
</feature>
<evidence type="ECO:0000256" key="3">
    <source>
        <dbReference type="ARBA" id="ARBA00023136"/>
    </source>
</evidence>
<feature type="transmembrane region" description="Helical" evidence="4">
    <location>
        <begin position="41"/>
        <end position="61"/>
    </location>
</feature>
<keyword evidence="2 4" id="KW-1133">Transmembrane helix</keyword>
<evidence type="ECO:0000313" key="7">
    <source>
        <dbReference type="Proteomes" id="UP000250443"/>
    </source>
</evidence>
<feature type="transmembrane region" description="Helical" evidence="4">
    <location>
        <begin position="294"/>
        <end position="316"/>
    </location>
</feature>
<evidence type="ECO:0000256" key="4">
    <source>
        <dbReference type="SAM" id="Phobius"/>
    </source>
</evidence>
<keyword evidence="1 4" id="KW-0812">Transmembrane</keyword>
<proteinExistence type="predicted"/>
<dbReference type="AlphaFoldDB" id="A0A2X2CYD1"/>
<feature type="transmembrane region" description="Helical" evidence="4">
    <location>
        <begin position="328"/>
        <end position="351"/>
    </location>
</feature>
<gene>
    <name evidence="6" type="primary">ycaD_2</name>
    <name evidence="6" type="ORF">NCTC11842_03950</name>
</gene>
<name>A0A2X2CYD1_PSELU</name>
<accession>A0A2X2CYD1</accession>
<dbReference type="InterPro" id="IPR047200">
    <property type="entry name" value="MFS_YcaD-like"/>
</dbReference>
<feature type="transmembrane region" description="Helical" evidence="4">
    <location>
        <begin position="357"/>
        <end position="374"/>
    </location>
</feature>
<dbReference type="GO" id="GO:0022857">
    <property type="term" value="F:transmembrane transporter activity"/>
    <property type="evidence" value="ECO:0007669"/>
    <property type="project" value="InterPro"/>
</dbReference>
<dbReference type="InterPro" id="IPR036259">
    <property type="entry name" value="MFS_trans_sf"/>
</dbReference>
<feature type="transmembrane region" description="Helical" evidence="4">
    <location>
        <begin position="103"/>
        <end position="120"/>
    </location>
</feature>